<comment type="similarity">
    <text evidence="1">Belongs to the palmitoyl-protein thioesterase family.</text>
</comment>
<evidence type="ECO:0000256" key="5">
    <source>
        <dbReference type="ARBA" id="ARBA00022801"/>
    </source>
</evidence>
<feature type="signal peptide" evidence="10">
    <location>
        <begin position="1"/>
        <end position="18"/>
    </location>
</feature>
<evidence type="ECO:0000313" key="11">
    <source>
        <dbReference type="Proteomes" id="UP000035680"/>
    </source>
</evidence>
<dbReference type="AlphaFoldDB" id="A0A0K0EZ11"/>
<evidence type="ECO:0000256" key="1">
    <source>
        <dbReference type="ARBA" id="ARBA00010758"/>
    </source>
</evidence>
<proteinExistence type="inferred from homology"/>
<feature type="chain" id="PRO_5005329155" description="Palmitoyl-protein thioesterase 1" evidence="10">
    <location>
        <begin position="19"/>
        <end position="319"/>
    </location>
</feature>
<organism evidence="11 12">
    <name type="scientific">Strongyloides venezuelensis</name>
    <name type="common">Threadworm</name>
    <dbReference type="NCBI Taxonomy" id="75913"/>
    <lineage>
        <taxon>Eukaryota</taxon>
        <taxon>Metazoa</taxon>
        <taxon>Ecdysozoa</taxon>
        <taxon>Nematoda</taxon>
        <taxon>Chromadorea</taxon>
        <taxon>Rhabditida</taxon>
        <taxon>Tylenchina</taxon>
        <taxon>Panagrolaimomorpha</taxon>
        <taxon>Strongyloidoidea</taxon>
        <taxon>Strongyloididae</taxon>
        <taxon>Strongyloides</taxon>
    </lineage>
</organism>
<dbReference type="Proteomes" id="UP000035680">
    <property type="component" value="Unassembled WGS sequence"/>
</dbReference>
<dbReference type="STRING" id="75913.A0A0K0EZ11"/>
<keyword evidence="11" id="KW-1185">Reference proteome</keyword>
<dbReference type="GO" id="GO:0005764">
    <property type="term" value="C:lysosome"/>
    <property type="evidence" value="ECO:0007669"/>
    <property type="project" value="TreeGrafter"/>
</dbReference>
<dbReference type="Gene3D" id="3.40.50.1820">
    <property type="entry name" value="alpha/beta hydrolase"/>
    <property type="match status" value="1"/>
</dbReference>
<dbReference type="WBParaSite" id="SVE_0177000.1">
    <property type="protein sequence ID" value="SVE_0177000.1"/>
    <property type="gene ID" value="SVE_0177000"/>
</dbReference>
<evidence type="ECO:0000313" key="12">
    <source>
        <dbReference type="WBParaSite" id="SVE_0177000.1"/>
    </source>
</evidence>
<dbReference type="InterPro" id="IPR002472">
    <property type="entry name" value="Palm_thioest"/>
</dbReference>
<keyword evidence="5" id="KW-0378">Hydrolase</keyword>
<dbReference type="PRINTS" id="PR00414">
    <property type="entry name" value="PPTHIESTRASE"/>
</dbReference>
<evidence type="ECO:0000256" key="4">
    <source>
        <dbReference type="ARBA" id="ARBA00022729"/>
    </source>
</evidence>
<dbReference type="GO" id="GO:0006898">
    <property type="term" value="P:receptor-mediated endocytosis"/>
    <property type="evidence" value="ECO:0007669"/>
    <property type="project" value="TreeGrafter"/>
</dbReference>
<dbReference type="Pfam" id="PF02089">
    <property type="entry name" value="Palm_thioest"/>
    <property type="match status" value="1"/>
</dbReference>
<dbReference type="PANTHER" id="PTHR11247:SF8">
    <property type="entry name" value="PALMITOYL-PROTEIN THIOESTERASE 1"/>
    <property type="match status" value="1"/>
</dbReference>
<name>A0A0K0EZ11_STRVS</name>
<dbReference type="GO" id="GO:0008474">
    <property type="term" value="F:palmitoyl-(protein) hydrolase activity"/>
    <property type="evidence" value="ECO:0007669"/>
    <property type="project" value="UniProtKB-EC"/>
</dbReference>
<dbReference type="PANTHER" id="PTHR11247">
    <property type="entry name" value="PALMITOYL-PROTEIN THIOESTERASE/DOLICHYLDIPHOSPHATASE 1"/>
    <property type="match status" value="1"/>
</dbReference>
<comment type="catalytic activity">
    <reaction evidence="9">
        <text>S-hexadecanoyl-L-cysteinyl-[protein] + H2O = L-cysteinyl-[protein] + hexadecanoate + H(+)</text>
        <dbReference type="Rhea" id="RHEA:19233"/>
        <dbReference type="Rhea" id="RHEA-COMP:10131"/>
        <dbReference type="Rhea" id="RHEA-COMP:11032"/>
        <dbReference type="ChEBI" id="CHEBI:7896"/>
        <dbReference type="ChEBI" id="CHEBI:15377"/>
        <dbReference type="ChEBI" id="CHEBI:15378"/>
        <dbReference type="ChEBI" id="CHEBI:29950"/>
        <dbReference type="ChEBI" id="CHEBI:74151"/>
        <dbReference type="EC" id="3.1.2.22"/>
    </reaction>
    <physiologicalReaction direction="left-to-right" evidence="9">
        <dbReference type="Rhea" id="RHEA:19234"/>
    </physiologicalReaction>
</comment>
<dbReference type="EC" id="3.1.2.22" evidence="2"/>
<dbReference type="InterPro" id="IPR029058">
    <property type="entry name" value="AB_hydrolase_fold"/>
</dbReference>
<evidence type="ECO:0000256" key="6">
    <source>
        <dbReference type="ARBA" id="ARBA00023157"/>
    </source>
</evidence>
<evidence type="ECO:0000256" key="9">
    <source>
        <dbReference type="ARBA" id="ARBA00047409"/>
    </source>
</evidence>
<keyword evidence="7" id="KW-0325">Glycoprotein</keyword>
<dbReference type="SUPFAM" id="SSF53474">
    <property type="entry name" value="alpha/beta-Hydrolases"/>
    <property type="match status" value="1"/>
</dbReference>
<dbReference type="FunFam" id="3.40.50.1820:FF:000107">
    <property type="entry name" value="Palmitoyl-protein thioesterase 1"/>
    <property type="match status" value="1"/>
</dbReference>
<keyword evidence="6" id="KW-1015">Disulfide bond</keyword>
<protein>
    <recommendedName>
        <fullName evidence="3">Palmitoyl-protein thioesterase 1</fullName>
        <ecNumber evidence="2">3.1.2.22</ecNumber>
    </recommendedName>
    <alternativeName>
        <fullName evidence="8">Palmitoyl-protein hydrolase 1</fullName>
    </alternativeName>
</protein>
<evidence type="ECO:0000256" key="10">
    <source>
        <dbReference type="SAM" id="SignalP"/>
    </source>
</evidence>
<evidence type="ECO:0000256" key="2">
    <source>
        <dbReference type="ARBA" id="ARBA00012423"/>
    </source>
</evidence>
<evidence type="ECO:0000256" key="3">
    <source>
        <dbReference type="ARBA" id="ARBA00014212"/>
    </source>
</evidence>
<evidence type="ECO:0000256" key="8">
    <source>
        <dbReference type="ARBA" id="ARBA00031934"/>
    </source>
</evidence>
<reference evidence="11" key="1">
    <citation type="submission" date="2014-07" db="EMBL/GenBank/DDBJ databases">
        <authorList>
            <person name="Martin A.A"/>
            <person name="De Silva N."/>
        </authorList>
    </citation>
    <scope>NUCLEOTIDE SEQUENCE</scope>
</reference>
<reference evidence="12" key="2">
    <citation type="submission" date="2015-08" db="UniProtKB">
        <authorList>
            <consortium name="WormBaseParasite"/>
        </authorList>
    </citation>
    <scope>IDENTIFICATION</scope>
</reference>
<accession>A0A0K0EZ11</accession>
<evidence type="ECO:0000256" key="7">
    <source>
        <dbReference type="ARBA" id="ARBA00023180"/>
    </source>
</evidence>
<sequence>MIFYRYCLILLLIVTVSTEEIRRGLVYLTKKKGGYKNVSTPVVIWHGMGDSCCNPISMGRVINIIKKQLPGVYVHSLRFGSNIFSDTEQGFLANMNDLVEEACKMIKDDPYLRRGYNGLGFSQGGLFMRAVAQRCPDPPMKNLISIGGPQQGIFGFPYCTGPRGLCKVVSTLLNMGAYIPFIQKLLVQAQYWHDPLADNIYKEKNIFLADINNERVNNETYKQNLMKLKNIVLVKFSKDEMVVPKESEWFGFYDSDGKTVIPMNKTALYVNDRLGLKKLSDSKRIHLLTCDGQHLQMTEKFLINEIINKFLKTTKKHEF</sequence>
<keyword evidence="4 10" id="KW-0732">Signal</keyword>